<reference evidence="2 3" key="1">
    <citation type="submission" date="2022-10" db="EMBL/GenBank/DDBJ databases">
        <title>Draft genome sequence of Streptomyces sp. YSPA8.</title>
        <authorList>
            <person name="Moriuchi R."/>
            <person name="Dohra H."/>
            <person name="Yamamura H."/>
            <person name="Kodani S."/>
        </authorList>
    </citation>
    <scope>NUCLEOTIDE SEQUENCE [LARGE SCALE GENOMIC DNA]</scope>
    <source>
        <strain evidence="2 3">YSPA8</strain>
    </source>
</reference>
<protein>
    <submittedName>
        <fullName evidence="2">Serine hydrolase</fullName>
    </submittedName>
</protein>
<dbReference type="Pfam" id="PF13354">
    <property type="entry name" value="Beta-lactamase2"/>
    <property type="match status" value="1"/>
</dbReference>
<feature type="domain" description="Beta-lactamase class A catalytic" evidence="1">
    <location>
        <begin position="21"/>
        <end position="245"/>
    </location>
</feature>
<evidence type="ECO:0000313" key="3">
    <source>
        <dbReference type="Proteomes" id="UP001291653"/>
    </source>
</evidence>
<dbReference type="Gene3D" id="3.40.710.10">
    <property type="entry name" value="DD-peptidase/beta-lactamase superfamily"/>
    <property type="match status" value="1"/>
</dbReference>
<dbReference type="InterPro" id="IPR045155">
    <property type="entry name" value="Beta-lactam_cat"/>
</dbReference>
<dbReference type="InterPro" id="IPR000871">
    <property type="entry name" value="Beta-lactam_class-A"/>
</dbReference>
<organism evidence="2 3">
    <name type="scientific">Streptomyces yaizuensis</name>
    <dbReference type="NCBI Taxonomy" id="2989713"/>
    <lineage>
        <taxon>Bacteria</taxon>
        <taxon>Bacillati</taxon>
        <taxon>Actinomycetota</taxon>
        <taxon>Actinomycetes</taxon>
        <taxon>Kitasatosporales</taxon>
        <taxon>Streptomycetaceae</taxon>
        <taxon>Streptomyces</taxon>
    </lineage>
</organism>
<comment type="caution">
    <text evidence="2">The sequence shown here is derived from an EMBL/GenBank/DDBJ whole genome shotgun (WGS) entry which is preliminary data.</text>
</comment>
<dbReference type="EMBL" id="BSBI01000026">
    <property type="protein sequence ID" value="GLF99883.1"/>
    <property type="molecule type" value="Genomic_DNA"/>
</dbReference>
<keyword evidence="3" id="KW-1185">Reference proteome</keyword>
<dbReference type="RefSeq" id="WP_323451812.1">
    <property type="nucleotide sequence ID" value="NZ_BSBI01000026.1"/>
</dbReference>
<dbReference type="InterPro" id="IPR012338">
    <property type="entry name" value="Beta-lactam/transpept-like"/>
</dbReference>
<evidence type="ECO:0000259" key="1">
    <source>
        <dbReference type="Pfam" id="PF13354"/>
    </source>
</evidence>
<dbReference type="SUPFAM" id="SSF56601">
    <property type="entry name" value="beta-lactamase/transpeptidase-like"/>
    <property type="match status" value="1"/>
</dbReference>
<dbReference type="Proteomes" id="UP001291653">
    <property type="component" value="Unassembled WGS sequence"/>
</dbReference>
<gene>
    <name evidence="2" type="ORF">SYYSPA8_36320</name>
</gene>
<proteinExistence type="predicted"/>
<name>A0ABQ5PBB0_9ACTN</name>
<dbReference type="PANTHER" id="PTHR35333:SF3">
    <property type="entry name" value="BETA-LACTAMASE-TYPE TRANSPEPTIDASE FOLD CONTAINING PROTEIN"/>
    <property type="match status" value="1"/>
</dbReference>
<keyword evidence="2" id="KW-0378">Hydrolase</keyword>
<evidence type="ECO:0000313" key="2">
    <source>
        <dbReference type="EMBL" id="GLF99883.1"/>
    </source>
</evidence>
<dbReference type="GO" id="GO:0016787">
    <property type="term" value="F:hydrolase activity"/>
    <property type="evidence" value="ECO:0007669"/>
    <property type="project" value="UniProtKB-KW"/>
</dbReference>
<sequence length="281" mass="28878">MTLARVAAAARSAAALPLVLGVAAIDVDDGLSVGVDDTVVLPVASAAKLLLLAEVARRLDTGVLSPRQPVAVAPEDIAFGTGLLHRLGRDGWTVEDLCWLTASVSDNTATNVLLGLVGPDATARLARALRIGELTVHDRIRDVRGPGEPPLFATGTARALAELVAHAARGTLVSPGASQRLLRWMRSGTDHGLAPALVAHDPYASCFPEPLPGGLLVANKTGTDRGVRADAGVFIGARRIAYAVVAHWDTALGHSTERAAVHAVREVGRALADCAGVPGGG</sequence>
<accession>A0ABQ5PBB0</accession>
<dbReference type="PANTHER" id="PTHR35333">
    <property type="entry name" value="BETA-LACTAMASE"/>
    <property type="match status" value="1"/>
</dbReference>